<protein>
    <submittedName>
        <fullName evidence="1">Uncharacterized protein</fullName>
    </submittedName>
</protein>
<dbReference type="Proteomes" id="UP000664859">
    <property type="component" value="Unassembled WGS sequence"/>
</dbReference>
<reference evidence="1" key="1">
    <citation type="submission" date="2021-02" db="EMBL/GenBank/DDBJ databases">
        <title>First Annotated Genome of the Yellow-green Alga Tribonema minus.</title>
        <authorList>
            <person name="Mahan K.M."/>
        </authorList>
    </citation>
    <scope>NUCLEOTIDE SEQUENCE</scope>
    <source>
        <strain evidence="1">UTEX B ZZ1240</strain>
    </source>
</reference>
<dbReference type="InterPro" id="IPR001611">
    <property type="entry name" value="Leu-rich_rpt"/>
</dbReference>
<accession>A0A835Z3V7</accession>
<dbReference type="PANTHER" id="PTHR24114:SF2">
    <property type="entry name" value="F-BOX DOMAIN-CONTAINING PROTEIN-RELATED"/>
    <property type="match status" value="1"/>
</dbReference>
<evidence type="ECO:0000313" key="2">
    <source>
        <dbReference type="Proteomes" id="UP000664859"/>
    </source>
</evidence>
<name>A0A835Z3V7_9STRA</name>
<sequence length="319" mass="34463">MLVRRLQTTRVDLSHAGMGDQLGALLAACLADLPCMRALSLRDNRLTDAALLPVVRAIRRRNDLQELDLSENVCGGGAAAELAAYFSDRGVCLRTLMLSAADLDDGEASKFVEQLRHNTSLTHLDLSRNLIGKQESVNYVNPAFYTGAEALADWLAMPQCRLRHLDVSWNTIRLGSAISFGEALARNASLHTLLLGYNGFGAAGGEAIGAALCRNTALRKMDLTANSISPRAAVVIAEGLIANKGLREVALGQNPLGKQGARWVTRLPGEMVGEGGGGALDIDVSGSNFQIEDTRCWFDDDKVKLKLKCLLRWALHTRQ</sequence>
<dbReference type="AlphaFoldDB" id="A0A835Z3V7"/>
<dbReference type="EMBL" id="JAFCMP010000161">
    <property type="protein sequence ID" value="KAG5184535.1"/>
    <property type="molecule type" value="Genomic_DNA"/>
</dbReference>
<dbReference type="SUPFAM" id="SSF52047">
    <property type="entry name" value="RNI-like"/>
    <property type="match status" value="1"/>
</dbReference>
<gene>
    <name evidence="1" type="ORF">JKP88DRAFT_181157</name>
</gene>
<evidence type="ECO:0000313" key="1">
    <source>
        <dbReference type="EMBL" id="KAG5184535.1"/>
    </source>
</evidence>
<organism evidence="1 2">
    <name type="scientific">Tribonema minus</name>
    <dbReference type="NCBI Taxonomy" id="303371"/>
    <lineage>
        <taxon>Eukaryota</taxon>
        <taxon>Sar</taxon>
        <taxon>Stramenopiles</taxon>
        <taxon>Ochrophyta</taxon>
        <taxon>PX clade</taxon>
        <taxon>Xanthophyceae</taxon>
        <taxon>Tribonematales</taxon>
        <taxon>Tribonemataceae</taxon>
        <taxon>Tribonema</taxon>
    </lineage>
</organism>
<comment type="caution">
    <text evidence="1">The sequence shown here is derived from an EMBL/GenBank/DDBJ whole genome shotgun (WGS) entry which is preliminary data.</text>
</comment>
<dbReference type="PANTHER" id="PTHR24114">
    <property type="entry name" value="LEUCINE RICH REPEAT FAMILY PROTEIN"/>
    <property type="match status" value="1"/>
</dbReference>
<dbReference type="Pfam" id="PF13516">
    <property type="entry name" value="LRR_6"/>
    <property type="match status" value="3"/>
</dbReference>
<proteinExistence type="predicted"/>
<dbReference type="Gene3D" id="3.80.10.10">
    <property type="entry name" value="Ribonuclease Inhibitor"/>
    <property type="match status" value="1"/>
</dbReference>
<keyword evidence="2" id="KW-1185">Reference proteome</keyword>
<dbReference type="InterPro" id="IPR052394">
    <property type="entry name" value="LRR-containing"/>
</dbReference>
<dbReference type="InterPro" id="IPR032675">
    <property type="entry name" value="LRR_dom_sf"/>
</dbReference>
<dbReference type="SMART" id="SM00368">
    <property type="entry name" value="LRR_RI"/>
    <property type="match status" value="6"/>
</dbReference>
<dbReference type="OrthoDB" id="186812at2759"/>